<dbReference type="Proteomes" id="UP000537718">
    <property type="component" value="Unassembled WGS sequence"/>
</dbReference>
<dbReference type="PANTHER" id="PTHR39335">
    <property type="entry name" value="BLL4220 PROTEIN"/>
    <property type="match status" value="1"/>
</dbReference>
<proteinExistence type="predicted"/>
<dbReference type="InterPro" id="IPR005297">
    <property type="entry name" value="Lipoprotein_repeat"/>
</dbReference>
<protein>
    <submittedName>
        <fullName evidence="2">Putative lipoprotein with Yx(FWY)xxD motif</fullName>
    </submittedName>
</protein>
<dbReference type="Pfam" id="PF03640">
    <property type="entry name" value="Lipoprotein_15"/>
    <property type="match status" value="3"/>
</dbReference>
<dbReference type="PROSITE" id="PS51257">
    <property type="entry name" value="PROKAR_LIPOPROTEIN"/>
    <property type="match status" value="1"/>
</dbReference>
<evidence type="ECO:0000256" key="1">
    <source>
        <dbReference type="SAM" id="SignalP"/>
    </source>
</evidence>
<accession>A0A7W8YVL6</accession>
<organism evidence="2 3">
    <name type="scientific">Pedobacter cryoconitis</name>
    <dbReference type="NCBI Taxonomy" id="188932"/>
    <lineage>
        <taxon>Bacteria</taxon>
        <taxon>Pseudomonadati</taxon>
        <taxon>Bacteroidota</taxon>
        <taxon>Sphingobacteriia</taxon>
        <taxon>Sphingobacteriales</taxon>
        <taxon>Sphingobacteriaceae</taxon>
        <taxon>Pedobacter</taxon>
    </lineage>
</organism>
<dbReference type="PANTHER" id="PTHR39335:SF1">
    <property type="entry name" value="BLL4220 PROTEIN"/>
    <property type="match status" value="1"/>
</dbReference>
<reference evidence="2 3" key="1">
    <citation type="submission" date="2020-08" db="EMBL/GenBank/DDBJ databases">
        <title>Genomic Encyclopedia of Type Strains, Phase IV (KMG-V): Genome sequencing to study the core and pangenomes of soil and plant-associated prokaryotes.</title>
        <authorList>
            <person name="Whitman W."/>
        </authorList>
    </citation>
    <scope>NUCLEOTIDE SEQUENCE [LARGE SCALE GENOMIC DNA]</scope>
    <source>
        <strain evidence="2 3">MP7CTX6</strain>
    </source>
</reference>
<dbReference type="GO" id="GO:0043448">
    <property type="term" value="P:alkane catabolic process"/>
    <property type="evidence" value="ECO:0007669"/>
    <property type="project" value="TreeGrafter"/>
</dbReference>
<evidence type="ECO:0000313" key="2">
    <source>
        <dbReference type="EMBL" id="MBB5622636.1"/>
    </source>
</evidence>
<dbReference type="RefSeq" id="WP_221270708.1">
    <property type="nucleotide sequence ID" value="NZ_JACHCF010000009.1"/>
</dbReference>
<sequence length="291" mass="30766">MNLSLRKGMALCSLTLIVMLSACSKNNDSTPGGQDPYGNPPVTAPTPSSLALTNDAKFGSILTDANGKSLYAFAIDANGTSGCSGGCALTWMPYYAGNETAPTGITATDISTITRADGKKQTVYKGWPLYYFSGDANKGDVNGDGSGGTWFVAKPDYSVMFANNQLVGVDGKNYTADEKEGTGISQYLTDAAGRTLYAFAPDKFNLNTYTKADLSNNGTWPIYESAVLNVPSVIKKDMFVQITAAGKKQLTYKGHPLYYFGPDAKRGDTKGVSVGAGLWPILTVNTIALTP</sequence>
<feature type="signal peptide" evidence="1">
    <location>
        <begin position="1"/>
        <end position="24"/>
    </location>
</feature>
<comment type="caution">
    <text evidence="2">The sequence shown here is derived from an EMBL/GenBank/DDBJ whole genome shotgun (WGS) entry which is preliminary data.</text>
</comment>
<gene>
    <name evidence="2" type="ORF">HDE69_003714</name>
</gene>
<keyword evidence="2" id="KW-0449">Lipoprotein</keyword>
<evidence type="ECO:0000313" key="3">
    <source>
        <dbReference type="Proteomes" id="UP000537718"/>
    </source>
</evidence>
<dbReference type="AlphaFoldDB" id="A0A7W8YVL6"/>
<feature type="chain" id="PRO_5031513321" evidence="1">
    <location>
        <begin position="25"/>
        <end position="291"/>
    </location>
</feature>
<keyword evidence="1" id="KW-0732">Signal</keyword>
<name>A0A7W8YVL6_9SPHI</name>
<dbReference type="EMBL" id="JACHCF010000009">
    <property type="protein sequence ID" value="MBB5622636.1"/>
    <property type="molecule type" value="Genomic_DNA"/>
</dbReference>